<accession>A0AA36GR42</accession>
<feature type="non-terminal residue" evidence="1">
    <location>
        <position position="67"/>
    </location>
</feature>
<reference evidence="1" key="1">
    <citation type="submission" date="2023-07" db="EMBL/GenBank/DDBJ databases">
        <authorList>
            <consortium name="CYATHOMIX"/>
        </authorList>
    </citation>
    <scope>NUCLEOTIDE SEQUENCE</scope>
    <source>
        <strain evidence="1">N/A</strain>
    </source>
</reference>
<evidence type="ECO:0000313" key="2">
    <source>
        <dbReference type="Proteomes" id="UP001176961"/>
    </source>
</evidence>
<name>A0AA36GR42_CYLNA</name>
<gene>
    <name evidence="1" type="ORF">CYNAS_LOCUS8677</name>
</gene>
<evidence type="ECO:0000313" key="1">
    <source>
        <dbReference type="EMBL" id="CAJ0596694.1"/>
    </source>
</evidence>
<organism evidence="1 2">
    <name type="scientific">Cylicocyclus nassatus</name>
    <name type="common">Nematode worm</name>
    <dbReference type="NCBI Taxonomy" id="53992"/>
    <lineage>
        <taxon>Eukaryota</taxon>
        <taxon>Metazoa</taxon>
        <taxon>Ecdysozoa</taxon>
        <taxon>Nematoda</taxon>
        <taxon>Chromadorea</taxon>
        <taxon>Rhabditida</taxon>
        <taxon>Rhabditina</taxon>
        <taxon>Rhabditomorpha</taxon>
        <taxon>Strongyloidea</taxon>
        <taxon>Strongylidae</taxon>
        <taxon>Cylicocyclus</taxon>
    </lineage>
</organism>
<dbReference type="Proteomes" id="UP001176961">
    <property type="component" value="Unassembled WGS sequence"/>
</dbReference>
<proteinExistence type="predicted"/>
<comment type="caution">
    <text evidence="1">The sequence shown here is derived from an EMBL/GenBank/DDBJ whole genome shotgun (WGS) entry which is preliminary data.</text>
</comment>
<protein>
    <submittedName>
        <fullName evidence="1">Uncharacterized protein</fullName>
    </submittedName>
</protein>
<dbReference type="EMBL" id="CATQJL010000223">
    <property type="protein sequence ID" value="CAJ0596694.1"/>
    <property type="molecule type" value="Genomic_DNA"/>
</dbReference>
<keyword evidence="2" id="KW-1185">Reference proteome</keyword>
<dbReference type="AlphaFoldDB" id="A0AA36GR42"/>
<sequence length="67" mass="7366">RVSRSFAPKVSRSLILCYKSIHCESACRSNSLLSALVFLPLLPLFSTRNGSSSTFYVTEHAISTRSA</sequence>